<name>A0ABS3Q2U6_9GAMM</name>
<dbReference type="RefSeq" id="WP_208146515.1">
    <property type="nucleotide sequence ID" value="NZ_JAGETV010000001.1"/>
</dbReference>
<dbReference type="InterPro" id="IPR014284">
    <property type="entry name" value="RNA_pol_sigma-70_dom"/>
</dbReference>
<dbReference type="InterPro" id="IPR007627">
    <property type="entry name" value="RNA_pol_sigma70_r2"/>
</dbReference>
<dbReference type="Gene3D" id="1.10.10.10">
    <property type="entry name" value="Winged helix-like DNA-binding domain superfamily/Winged helix DNA-binding domain"/>
    <property type="match status" value="1"/>
</dbReference>
<keyword evidence="10" id="KW-1185">Reference proteome</keyword>
<gene>
    <name evidence="9" type="ORF">J3998_01000</name>
</gene>
<keyword evidence="4 6" id="KW-0238">DNA-binding</keyword>
<dbReference type="SUPFAM" id="SSF88659">
    <property type="entry name" value="Sigma3 and sigma4 domains of RNA polymerase sigma factors"/>
    <property type="match status" value="1"/>
</dbReference>
<evidence type="ECO:0000256" key="2">
    <source>
        <dbReference type="ARBA" id="ARBA00023015"/>
    </source>
</evidence>
<organism evidence="9 10">
    <name type="scientific">Thiomicrorhabdus marina</name>
    <dbReference type="NCBI Taxonomy" id="2818442"/>
    <lineage>
        <taxon>Bacteria</taxon>
        <taxon>Pseudomonadati</taxon>
        <taxon>Pseudomonadota</taxon>
        <taxon>Gammaproteobacteria</taxon>
        <taxon>Thiotrichales</taxon>
        <taxon>Piscirickettsiaceae</taxon>
        <taxon>Thiomicrorhabdus</taxon>
    </lineage>
</organism>
<dbReference type="InterPro" id="IPR036388">
    <property type="entry name" value="WH-like_DNA-bd_sf"/>
</dbReference>
<dbReference type="PROSITE" id="PS01063">
    <property type="entry name" value="SIGMA70_ECF"/>
    <property type="match status" value="1"/>
</dbReference>
<evidence type="ECO:0000313" key="10">
    <source>
        <dbReference type="Proteomes" id="UP000664835"/>
    </source>
</evidence>
<dbReference type="EMBL" id="JAGETV010000001">
    <property type="protein sequence ID" value="MBO1926140.1"/>
    <property type="molecule type" value="Genomic_DNA"/>
</dbReference>
<comment type="similarity">
    <text evidence="1 6">Belongs to the sigma-70 factor family. ECF subfamily.</text>
</comment>
<keyword evidence="2 6" id="KW-0805">Transcription regulation</keyword>
<evidence type="ECO:0000259" key="7">
    <source>
        <dbReference type="Pfam" id="PF04542"/>
    </source>
</evidence>
<proteinExistence type="inferred from homology"/>
<evidence type="ECO:0000259" key="8">
    <source>
        <dbReference type="Pfam" id="PF08281"/>
    </source>
</evidence>
<dbReference type="Proteomes" id="UP000664835">
    <property type="component" value="Unassembled WGS sequence"/>
</dbReference>
<dbReference type="InterPro" id="IPR013324">
    <property type="entry name" value="RNA_pol_sigma_r3/r4-like"/>
</dbReference>
<dbReference type="InterPro" id="IPR039425">
    <property type="entry name" value="RNA_pol_sigma-70-like"/>
</dbReference>
<dbReference type="InterPro" id="IPR013249">
    <property type="entry name" value="RNA_pol_sigma70_r4_t2"/>
</dbReference>
<protein>
    <recommendedName>
        <fullName evidence="6">RNA polymerase sigma factor</fullName>
    </recommendedName>
</protein>
<dbReference type="Pfam" id="PF04542">
    <property type="entry name" value="Sigma70_r2"/>
    <property type="match status" value="1"/>
</dbReference>
<keyword evidence="3 6" id="KW-0731">Sigma factor</keyword>
<sequence length="196" mass="23223">MSSPSIAPADFEQRVEQLRPRLISFAQLHLNCTTDADDVVQETLISAWNGLEQFQAKSSLETWIFSILRHKIIDLYRNHSKIQLFEYDENQLPDTAPLFQEDQHWQKEHAPSTWPTPYKELENEHFWHVFDLCVFHLPPQTSQVFSMRELLGFDTKQICQALQISEENCWTILHRARLKLRACLEQNWFIAEENKL</sequence>
<reference evidence="9 10" key="1">
    <citation type="submission" date="2021-03" db="EMBL/GenBank/DDBJ databases">
        <title>Thiomicrorhabdus sp.nov.,novel sulfur-oxidizing bacteria isolated from coastal sediment.</title>
        <authorList>
            <person name="Liu X."/>
        </authorList>
    </citation>
    <scope>NUCLEOTIDE SEQUENCE [LARGE SCALE GENOMIC DNA]</scope>
    <source>
        <strain evidence="9 10">6S2-11</strain>
    </source>
</reference>
<evidence type="ECO:0000256" key="5">
    <source>
        <dbReference type="ARBA" id="ARBA00023163"/>
    </source>
</evidence>
<feature type="domain" description="RNA polymerase sigma-70 region 2" evidence="7">
    <location>
        <begin position="15"/>
        <end position="81"/>
    </location>
</feature>
<feature type="domain" description="RNA polymerase sigma factor 70 region 4 type 2" evidence="8">
    <location>
        <begin position="133"/>
        <end position="180"/>
    </location>
</feature>
<dbReference type="InterPro" id="IPR000838">
    <property type="entry name" value="RNA_pol_sigma70_ECF_CS"/>
</dbReference>
<dbReference type="NCBIfam" id="TIGR02943">
    <property type="entry name" value="Sig70_famx1"/>
    <property type="match status" value="1"/>
</dbReference>
<dbReference type="InterPro" id="IPR014289">
    <property type="entry name" value="RNA_pol_sigma-24-rel"/>
</dbReference>
<dbReference type="InterPro" id="IPR013325">
    <property type="entry name" value="RNA_pol_sigma_r2"/>
</dbReference>
<evidence type="ECO:0000256" key="6">
    <source>
        <dbReference type="RuleBase" id="RU000716"/>
    </source>
</evidence>
<dbReference type="PANTHER" id="PTHR43133">
    <property type="entry name" value="RNA POLYMERASE ECF-TYPE SIGMA FACTO"/>
    <property type="match status" value="1"/>
</dbReference>
<evidence type="ECO:0000256" key="1">
    <source>
        <dbReference type="ARBA" id="ARBA00010641"/>
    </source>
</evidence>
<dbReference type="PANTHER" id="PTHR43133:SF8">
    <property type="entry name" value="RNA POLYMERASE SIGMA FACTOR HI_1459-RELATED"/>
    <property type="match status" value="1"/>
</dbReference>
<dbReference type="Pfam" id="PF08281">
    <property type="entry name" value="Sigma70_r4_2"/>
    <property type="match status" value="1"/>
</dbReference>
<dbReference type="Gene3D" id="1.10.1740.10">
    <property type="match status" value="1"/>
</dbReference>
<keyword evidence="5 6" id="KW-0804">Transcription</keyword>
<accession>A0ABS3Q2U6</accession>
<evidence type="ECO:0000256" key="4">
    <source>
        <dbReference type="ARBA" id="ARBA00023125"/>
    </source>
</evidence>
<dbReference type="NCBIfam" id="TIGR02937">
    <property type="entry name" value="sigma70-ECF"/>
    <property type="match status" value="1"/>
</dbReference>
<comment type="caution">
    <text evidence="9">The sequence shown here is derived from an EMBL/GenBank/DDBJ whole genome shotgun (WGS) entry which is preliminary data.</text>
</comment>
<evidence type="ECO:0000256" key="3">
    <source>
        <dbReference type="ARBA" id="ARBA00023082"/>
    </source>
</evidence>
<evidence type="ECO:0000313" key="9">
    <source>
        <dbReference type="EMBL" id="MBO1926140.1"/>
    </source>
</evidence>
<dbReference type="SUPFAM" id="SSF88946">
    <property type="entry name" value="Sigma2 domain of RNA polymerase sigma factors"/>
    <property type="match status" value="1"/>
</dbReference>